<dbReference type="EMBL" id="HBER01060074">
    <property type="protein sequence ID" value="CAD8554679.1"/>
    <property type="molecule type" value="Transcribed_RNA"/>
</dbReference>
<keyword evidence="2" id="KW-0396">Initiation factor</keyword>
<proteinExistence type="inferred from homology"/>
<name>A0A7S0P751_9EUKA</name>
<evidence type="ECO:0000259" key="6">
    <source>
        <dbReference type="Pfam" id="PF00707"/>
    </source>
</evidence>
<sequence>MAFSARTSVRFVLVLLSAPRPLALRTAIAARPLPPLSPLRAHSEGACRRMGSPPLAMAPPRRSRPMQKPPPRDDTPRNEGIQFDMVRVVIDVPGGSDELLGVMSKVDALSAARDRDLDLVLIGAKSDPPVCKIVSYDKFRFVKEKKKKEQQKAVKGQELKELKMSYKIGEHDYDVRKRAAEKFLGQGNKVKFSILFKGREITHANVGQQVMTRMAASLDEIGTVDSPPKVMGRQMIMTVSPKKMPGK</sequence>
<keyword evidence="3" id="KW-0648">Protein biosynthesis</keyword>
<feature type="domain" description="Translation initiation factor 3 N-terminal" evidence="7">
    <location>
        <begin position="78"/>
        <end position="150"/>
    </location>
</feature>
<organism evidence="8">
    <name type="scientific">Calcidiscus leptoporus</name>
    <dbReference type="NCBI Taxonomy" id="127549"/>
    <lineage>
        <taxon>Eukaryota</taxon>
        <taxon>Haptista</taxon>
        <taxon>Haptophyta</taxon>
        <taxon>Prymnesiophyceae</taxon>
        <taxon>Coccolithales</taxon>
        <taxon>Calcidiscaceae</taxon>
        <taxon>Calcidiscus</taxon>
    </lineage>
</organism>
<evidence type="ECO:0000256" key="5">
    <source>
        <dbReference type="SAM" id="SignalP"/>
    </source>
</evidence>
<dbReference type="InterPro" id="IPR036788">
    <property type="entry name" value="T_IF-3_C_sf"/>
</dbReference>
<dbReference type="NCBIfam" id="TIGR00168">
    <property type="entry name" value="infC"/>
    <property type="match status" value="1"/>
</dbReference>
<protein>
    <recommendedName>
        <fullName evidence="9">Translation initiation factor IF-3</fullName>
    </recommendedName>
</protein>
<dbReference type="GO" id="GO:0032790">
    <property type="term" value="P:ribosome disassembly"/>
    <property type="evidence" value="ECO:0007669"/>
    <property type="project" value="TreeGrafter"/>
</dbReference>
<dbReference type="Gene3D" id="3.10.20.80">
    <property type="entry name" value="Translation initiation factor 3 (IF-3), N-terminal domain"/>
    <property type="match status" value="1"/>
</dbReference>
<dbReference type="FunFam" id="3.30.110.10:FF:000001">
    <property type="entry name" value="Translation initiation factor IF-3"/>
    <property type="match status" value="1"/>
</dbReference>
<evidence type="ECO:0008006" key="9">
    <source>
        <dbReference type="Google" id="ProtNLM"/>
    </source>
</evidence>
<dbReference type="PANTHER" id="PTHR10938:SF0">
    <property type="entry name" value="TRANSLATION INITIATION FACTOR IF-3, MITOCHONDRIAL"/>
    <property type="match status" value="1"/>
</dbReference>
<feature type="signal peptide" evidence="5">
    <location>
        <begin position="1"/>
        <end position="23"/>
    </location>
</feature>
<dbReference type="InterPro" id="IPR001288">
    <property type="entry name" value="Translation_initiation_fac_3"/>
</dbReference>
<feature type="region of interest" description="Disordered" evidence="4">
    <location>
        <begin position="40"/>
        <end position="78"/>
    </location>
</feature>
<evidence type="ECO:0000256" key="4">
    <source>
        <dbReference type="SAM" id="MobiDB-lite"/>
    </source>
</evidence>
<accession>A0A7S0P751</accession>
<reference evidence="8" key="1">
    <citation type="submission" date="2021-01" db="EMBL/GenBank/DDBJ databases">
        <authorList>
            <person name="Corre E."/>
            <person name="Pelletier E."/>
            <person name="Niang G."/>
            <person name="Scheremetjew M."/>
            <person name="Finn R."/>
            <person name="Kale V."/>
            <person name="Holt S."/>
            <person name="Cochrane G."/>
            <person name="Meng A."/>
            <person name="Brown T."/>
            <person name="Cohen L."/>
        </authorList>
    </citation>
    <scope>NUCLEOTIDE SEQUENCE</scope>
    <source>
        <strain evidence="8">RCC1130</strain>
    </source>
</reference>
<dbReference type="GO" id="GO:0003743">
    <property type="term" value="F:translation initiation factor activity"/>
    <property type="evidence" value="ECO:0007669"/>
    <property type="project" value="UniProtKB-KW"/>
</dbReference>
<feature type="chain" id="PRO_5030759153" description="Translation initiation factor IF-3" evidence="5">
    <location>
        <begin position="24"/>
        <end position="247"/>
    </location>
</feature>
<comment type="similarity">
    <text evidence="1">Belongs to the IF-3 family.</text>
</comment>
<dbReference type="InterPro" id="IPR036787">
    <property type="entry name" value="T_IF-3_N_sf"/>
</dbReference>
<dbReference type="HAMAP" id="MF_00080">
    <property type="entry name" value="IF_3"/>
    <property type="match status" value="1"/>
</dbReference>
<dbReference type="SUPFAM" id="SSF55200">
    <property type="entry name" value="Translation initiation factor IF3, C-terminal domain"/>
    <property type="match status" value="1"/>
</dbReference>
<dbReference type="AlphaFoldDB" id="A0A7S0P751"/>
<dbReference type="InterPro" id="IPR019815">
    <property type="entry name" value="Translation_initiation_fac_3_C"/>
</dbReference>
<evidence type="ECO:0000256" key="1">
    <source>
        <dbReference type="ARBA" id="ARBA00005439"/>
    </source>
</evidence>
<gene>
    <name evidence="8" type="ORF">CLEP1334_LOCUS29970</name>
</gene>
<dbReference type="PANTHER" id="PTHR10938">
    <property type="entry name" value="TRANSLATION INITIATION FACTOR IF-3"/>
    <property type="match status" value="1"/>
</dbReference>
<evidence type="ECO:0000313" key="8">
    <source>
        <dbReference type="EMBL" id="CAD8554679.1"/>
    </source>
</evidence>
<evidence type="ECO:0000256" key="3">
    <source>
        <dbReference type="ARBA" id="ARBA00022917"/>
    </source>
</evidence>
<evidence type="ECO:0000256" key="2">
    <source>
        <dbReference type="ARBA" id="ARBA00022540"/>
    </source>
</evidence>
<dbReference type="Pfam" id="PF00707">
    <property type="entry name" value="IF3_C"/>
    <property type="match status" value="1"/>
</dbReference>
<dbReference type="Pfam" id="PF05198">
    <property type="entry name" value="IF3_N"/>
    <property type="match status" value="1"/>
</dbReference>
<evidence type="ECO:0000259" key="7">
    <source>
        <dbReference type="Pfam" id="PF05198"/>
    </source>
</evidence>
<dbReference type="GO" id="GO:0043022">
    <property type="term" value="F:ribosome binding"/>
    <property type="evidence" value="ECO:0007669"/>
    <property type="project" value="TreeGrafter"/>
</dbReference>
<dbReference type="SUPFAM" id="SSF54364">
    <property type="entry name" value="Translation initiation factor IF3, N-terminal domain"/>
    <property type="match status" value="1"/>
</dbReference>
<dbReference type="GO" id="GO:0005737">
    <property type="term" value="C:cytoplasm"/>
    <property type="evidence" value="ECO:0007669"/>
    <property type="project" value="UniProtKB-ARBA"/>
</dbReference>
<feature type="domain" description="Translation initiation factor 3 C-terminal" evidence="6">
    <location>
        <begin position="158"/>
        <end position="242"/>
    </location>
</feature>
<keyword evidence="5" id="KW-0732">Signal</keyword>
<dbReference type="InterPro" id="IPR019814">
    <property type="entry name" value="Translation_initiation_fac_3_N"/>
</dbReference>
<dbReference type="Gene3D" id="3.30.110.10">
    <property type="entry name" value="Translation initiation factor 3 (IF-3), C-terminal domain"/>
    <property type="match status" value="1"/>
</dbReference>